<dbReference type="Proteomes" id="UP000297053">
    <property type="component" value="Chromosome"/>
</dbReference>
<sequence>MTTTSVKRHAQTPSLRVVDAVAAETDTDPTELTPLGTVIDADALDALVSSAGDLSVNFEYEGYRISIDSDDQLALEPLSEEI</sequence>
<evidence type="ECO:0000313" key="2">
    <source>
        <dbReference type="EMBL" id="QCD64659.1"/>
    </source>
</evidence>
<proteinExistence type="predicted"/>
<reference evidence="2 3" key="2">
    <citation type="submission" date="2019-04" db="EMBL/GenBank/DDBJ databases">
        <authorList>
            <person name="Yang S."/>
            <person name="Wei W."/>
        </authorList>
    </citation>
    <scope>NUCLEOTIDE SEQUENCE [LARGE SCALE GENOMIC DNA]</scope>
    <source>
        <strain evidence="3">ZP60</strain>
    </source>
</reference>
<protein>
    <recommendedName>
        <fullName evidence="1">Halobacterial output domain-containing protein</fullName>
    </recommendedName>
</protein>
<dbReference type="OMA" id="YVARRTD"/>
<gene>
    <name evidence="2" type="ORF">E5139_02995</name>
</gene>
<evidence type="ECO:0000313" key="3">
    <source>
        <dbReference type="Proteomes" id="UP000297053"/>
    </source>
</evidence>
<evidence type="ECO:0000259" key="1">
    <source>
        <dbReference type="Pfam" id="PF18545"/>
    </source>
</evidence>
<dbReference type="KEGG" id="halz:E5139_02995"/>
<organism evidence="2 3">
    <name type="scientific">Halomicrobium mukohataei</name>
    <dbReference type="NCBI Taxonomy" id="57705"/>
    <lineage>
        <taxon>Archaea</taxon>
        <taxon>Methanobacteriati</taxon>
        <taxon>Methanobacteriota</taxon>
        <taxon>Stenosarchaea group</taxon>
        <taxon>Halobacteria</taxon>
        <taxon>Halobacteriales</taxon>
        <taxon>Haloarculaceae</taxon>
        <taxon>Halomicrobium</taxon>
    </lineage>
</organism>
<feature type="domain" description="Halobacterial output" evidence="1">
    <location>
        <begin position="10"/>
        <end position="76"/>
    </location>
</feature>
<reference evidence="2 3" key="1">
    <citation type="submission" date="2019-04" db="EMBL/GenBank/DDBJ databases">
        <title>Complete genome sequence of Arthrobacter sp. ZXY-2 associated with effective atrazine degradation and salt adaptation.</title>
        <authorList>
            <person name="Zhao X."/>
        </authorList>
    </citation>
    <scope>NUCLEOTIDE SEQUENCE [LARGE SCALE GENOMIC DNA]</scope>
    <source>
        <strain evidence="3">ZP60</strain>
    </source>
</reference>
<name>A0A4D6KCD9_9EURY</name>
<dbReference type="AlphaFoldDB" id="A0A4D6KCD9"/>
<dbReference type="EMBL" id="CP039375">
    <property type="protein sequence ID" value="QCD64659.1"/>
    <property type="molecule type" value="Genomic_DNA"/>
</dbReference>
<dbReference type="RefSeq" id="WP_015764099.1">
    <property type="nucleotide sequence ID" value="NZ_RZNE01000001.1"/>
</dbReference>
<dbReference type="Pfam" id="PF18545">
    <property type="entry name" value="HalOD1"/>
    <property type="match status" value="1"/>
</dbReference>
<accession>A0A4D6KCD9</accession>
<dbReference type="InterPro" id="IPR040624">
    <property type="entry name" value="HalOD1"/>
</dbReference>